<dbReference type="InterPro" id="IPR037124">
    <property type="entry name" value="Chaperonin_GroES_sf"/>
</dbReference>
<dbReference type="SUPFAM" id="SSF50129">
    <property type="entry name" value="GroES-like"/>
    <property type="match status" value="1"/>
</dbReference>
<dbReference type="CDD" id="cd00320">
    <property type="entry name" value="cpn10"/>
    <property type="match status" value="1"/>
</dbReference>
<keyword evidence="2" id="KW-0812">Transmembrane</keyword>
<comment type="caution">
    <text evidence="3">The sequence shown here is derived from an EMBL/GenBank/DDBJ whole genome shotgun (WGS) entry which is preliminary data.</text>
</comment>
<evidence type="ECO:0000256" key="2">
    <source>
        <dbReference type="SAM" id="Phobius"/>
    </source>
</evidence>
<sequence length="196" mass="20832">MAMATAAAMGSTALASPVQLQSASVARSAAACPGLASRSSVAFSGFNGAILKVNNAVGRIAFSNSSRLSVKAAMEVDISKIVPQADRVLIRLEALESKSAGGVLLPSAAVKYDRYLQGEIIAAGSEVTEVEKGQKVVLLAFVCLYSWSTFGSQCIQKFVFEMQFRGLFMLLLMLCRYGICYELLNSFILLGLSLRG</sequence>
<evidence type="ECO:0000313" key="3">
    <source>
        <dbReference type="EMBL" id="KAG0571087.1"/>
    </source>
</evidence>
<reference evidence="3 4" key="1">
    <citation type="submission" date="2020-06" db="EMBL/GenBank/DDBJ databases">
        <title>WGS assembly of Ceratodon purpureus strain R40.</title>
        <authorList>
            <person name="Carey S.B."/>
            <person name="Jenkins J."/>
            <person name="Shu S."/>
            <person name="Lovell J.T."/>
            <person name="Sreedasyam A."/>
            <person name="Maumus F."/>
            <person name="Tiley G.P."/>
            <person name="Fernandez-Pozo N."/>
            <person name="Barry K."/>
            <person name="Chen C."/>
            <person name="Wang M."/>
            <person name="Lipzen A."/>
            <person name="Daum C."/>
            <person name="Saski C.A."/>
            <person name="Payton A.C."/>
            <person name="Mcbreen J.C."/>
            <person name="Conrad R.E."/>
            <person name="Kollar L.M."/>
            <person name="Olsson S."/>
            <person name="Huttunen S."/>
            <person name="Landis J.B."/>
            <person name="Wickett N.J."/>
            <person name="Johnson M.G."/>
            <person name="Rensing S.A."/>
            <person name="Grimwood J."/>
            <person name="Schmutz J."/>
            <person name="Mcdaniel S.F."/>
        </authorList>
    </citation>
    <scope>NUCLEOTIDE SEQUENCE [LARGE SCALE GENOMIC DNA]</scope>
    <source>
        <strain evidence="3 4">R40</strain>
    </source>
</reference>
<gene>
    <name evidence="3" type="ORF">KC19_6G210300</name>
</gene>
<dbReference type="InterPro" id="IPR020818">
    <property type="entry name" value="Chaperonin_GroES"/>
</dbReference>
<evidence type="ECO:0000313" key="4">
    <source>
        <dbReference type="Proteomes" id="UP000822688"/>
    </source>
</evidence>
<dbReference type="GO" id="GO:0044183">
    <property type="term" value="F:protein folding chaperone"/>
    <property type="evidence" value="ECO:0007669"/>
    <property type="project" value="InterPro"/>
</dbReference>
<dbReference type="SMART" id="SM00883">
    <property type="entry name" value="Cpn10"/>
    <property type="match status" value="1"/>
</dbReference>
<keyword evidence="1" id="KW-0143">Chaperone</keyword>
<keyword evidence="4" id="KW-1185">Reference proteome</keyword>
<keyword evidence="2" id="KW-1133">Transmembrane helix</keyword>
<dbReference type="Pfam" id="PF00166">
    <property type="entry name" value="Cpn10"/>
    <property type="match status" value="1"/>
</dbReference>
<protein>
    <submittedName>
        <fullName evidence="3">Uncharacterized protein</fullName>
    </submittedName>
</protein>
<evidence type="ECO:0000256" key="1">
    <source>
        <dbReference type="ARBA" id="ARBA00023186"/>
    </source>
</evidence>
<keyword evidence="2" id="KW-0472">Membrane</keyword>
<dbReference type="Proteomes" id="UP000822688">
    <property type="component" value="Chromosome 6"/>
</dbReference>
<dbReference type="Gene3D" id="2.30.33.40">
    <property type="entry name" value="GroES chaperonin"/>
    <property type="match status" value="1"/>
</dbReference>
<dbReference type="InterPro" id="IPR011032">
    <property type="entry name" value="GroES-like_sf"/>
</dbReference>
<organism evidence="3 4">
    <name type="scientific">Ceratodon purpureus</name>
    <name type="common">Fire moss</name>
    <name type="synonym">Dicranum purpureum</name>
    <dbReference type="NCBI Taxonomy" id="3225"/>
    <lineage>
        <taxon>Eukaryota</taxon>
        <taxon>Viridiplantae</taxon>
        <taxon>Streptophyta</taxon>
        <taxon>Embryophyta</taxon>
        <taxon>Bryophyta</taxon>
        <taxon>Bryophytina</taxon>
        <taxon>Bryopsida</taxon>
        <taxon>Dicranidae</taxon>
        <taxon>Pseudoditrichales</taxon>
        <taxon>Ditrichaceae</taxon>
        <taxon>Ceratodon</taxon>
    </lineage>
</organism>
<feature type="transmembrane region" description="Helical" evidence="2">
    <location>
        <begin position="167"/>
        <end position="192"/>
    </location>
</feature>
<dbReference type="EMBL" id="CM026427">
    <property type="protein sequence ID" value="KAG0571087.1"/>
    <property type="molecule type" value="Genomic_DNA"/>
</dbReference>
<name>A0A8T0HJW6_CERPU</name>
<accession>A0A8T0HJW6</accession>
<proteinExistence type="predicted"/>
<dbReference type="GO" id="GO:0005524">
    <property type="term" value="F:ATP binding"/>
    <property type="evidence" value="ECO:0007669"/>
    <property type="project" value="InterPro"/>
</dbReference>
<dbReference type="AlphaFoldDB" id="A0A8T0HJW6"/>